<keyword evidence="7" id="KW-0645">Protease</keyword>
<dbReference type="Pfam" id="PF01433">
    <property type="entry name" value="Peptidase_M1"/>
    <property type="match status" value="1"/>
</dbReference>
<evidence type="ECO:0000313" key="17">
    <source>
        <dbReference type="EMBL" id="CUH44374.1"/>
    </source>
</evidence>
<proteinExistence type="inferred from homology"/>
<accession>A0A0P1EUH6</accession>
<dbReference type="GO" id="GO:0006508">
    <property type="term" value="P:proteolysis"/>
    <property type="evidence" value="ECO:0007669"/>
    <property type="project" value="UniProtKB-UniRule"/>
</dbReference>
<evidence type="ECO:0000256" key="2">
    <source>
        <dbReference type="ARBA" id="ARBA00001947"/>
    </source>
</evidence>
<dbReference type="InterPro" id="IPR012779">
    <property type="entry name" value="Peptidase_M1_pepN"/>
</dbReference>
<dbReference type="GO" id="GO:0008270">
    <property type="term" value="F:zinc ion binding"/>
    <property type="evidence" value="ECO:0007669"/>
    <property type="project" value="InterPro"/>
</dbReference>
<feature type="domain" description="Aminopeptidase N-like N-terminal" evidence="16">
    <location>
        <begin position="25"/>
        <end position="179"/>
    </location>
</feature>
<dbReference type="Gene3D" id="3.30.2010.30">
    <property type="match status" value="1"/>
</dbReference>
<feature type="domain" description="Peptidase M1 alanyl aminopeptidase C-terminal" evidence="15">
    <location>
        <begin position="532"/>
        <end position="849"/>
    </location>
</feature>
<evidence type="ECO:0000256" key="6">
    <source>
        <dbReference type="ARBA" id="ARBA00022438"/>
    </source>
</evidence>
<dbReference type="PANTHER" id="PTHR46322:SF1">
    <property type="entry name" value="PUROMYCIN-SENSITIVE AMINOPEPTIDASE"/>
    <property type="match status" value="1"/>
</dbReference>
<evidence type="ECO:0000259" key="14">
    <source>
        <dbReference type="Pfam" id="PF11940"/>
    </source>
</evidence>
<dbReference type="EMBL" id="CYPS01000046">
    <property type="protein sequence ID" value="CUH44374.1"/>
    <property type="molecule type" value="Genomic_DNA"/>
</dbReference>
<dbReference type="Gene3D" id="2.60.40.1730">
    <property type="entry name" value="tricorn interacting facor f3 domain"/>
    <property type="match status" value="1"/>
</dbReference>
<dbReference type="PANTHER" id="PTHR46322">
    <property type="entry name" value="PUROMYCIN-SENSITIVE AMINOPEPTIDASE"/>
    <property type="match status" value="1"/>
</dbReference>
<dbReference type="AlphaFoldDB" id="A0A0P1EUH6"/>
<evidence type="ECO:0000256" key="10">
    <source>
        <dbReference type="ARBA" id="ARBA00022833"/>
    </source>
</evidence>
<dbReference type="Pfam" id="PF17900">
    <property type="entry name" value="Peptidase_M1_N"/>
    <property type="match status" value="1"/>
</dbReference>
<evidence type="ECO:0000256" key="11">
    <source>
        <dbReference type="ARBA" id="ARBA00023049"/>
    </source>
</evidence>
<dbReference type="PRINTS" id="PR00756">
    <property type="entry name" value="ALADIPTASE"/>
</dbReference>
<dbReference type="GO" id="GO:0008237">
    <property type="term" value="F:metallopeptidase activity"/>
    <property type="evidence" value="ECO:0007669"/>
    <property type="project" value="UniProtKB-UniRule"/>
</dbReference>
<reference evidence="18" key="1">
    <citation type="submission" date="2015-09" db="EMBL/GenBank/DDBJ databases">
        <authorList>
            <person name="Rodrigo-Torres L."/>
            <person name="Arahal D.R."/>
        </authorList>
    </citation>
    <scope>NUCLEOTIDE SEQUENCE [LARGE SCALE GENOMIC DNA]</scope>
    <source>
        <strain evidence="18">CECT 4293</strain>
    </source>
</reference>
<comment type="similarity">
    <text evidence="3">Belongs to the peptidase M1 family.</text>
</comment>
<gene>
    <name evidence="17" type="primary">pepN</name>
    <name evidence="17" type="ORF">RUM4293_03275</name>
</gene>
<dbReference type="InterPro" id="IPR024601">
    <property type="entry name" value="Peptidase_M1_pepN_C"/>
</dbReference>
<comment type="catalytic activity">
    <reaction evidence="1">
        <text>Release of an N-terminal amino acid, Xaa-|-Yaa- from a peptide, amide or arylamide. Xaa is preferably Ala, but may be most amino acids including Pro (slow action). When a terminal hydrophobic residue is followed by a prolyl residue, the two may be released as an intact Xaa-Pro dipeptide.</text>
        <dbReference type="EC" id="3.4.11.2"/>
    </reaction>
</comment>
<evidence type="ECO:0000256" key="8">
    <source>
        <dbReference type="ARBA" id="ARBA00022723"/>
    </source>
</evidence>
<feature type="domain" description="Peptidase M1 alanyl aminopeptidase Ig-like fold" evidence="14">
    <location>
        <begin position="437"/>
        <end position="528"/>
    </location>
</feature>
<dbReference type="Gene3D" id="1.25.50.10">
    <property type="entry name" value="Peptidase M1, alanyl aminopeptidase, C-terminal domain"/>
    <property type="match status" value="1"/>
</dbReference>
<dbReference type="InterPro" id="IPR035414">
    <property type="entry name" value="Peptidase_M1_pepN_Ig-like"/>
</dbReference>
<dbReference type="SUPFAM" id="SSF63737">
    <property type="entry name" value="Leukotriene A4 hydrolase N-terminal domain"/>
    <property type="match status" value="1"/>
</dbReference>
<keyword evidence="18" id="KW-1185">Reference proteome</keyword>
<dbReference type="InterPro" id="IPR001930">
    <property type="entry name" value="Peptidase_M1"/>
</dbReference>
<dbReference type="InterPro" id="IPR042097">
    <property type="entry name" value="Aminopeptidase_N-like_N_sf"/>
</dbReference>
<evidence type="ECO:0000256" key="12">
    <source>
        <dbReference type="NCBIfam" id="TIGR02414"/>
    </source>
</evidence>
<protein>
    <recommendedName>
        <fullName evidence="5 12">Aminopeptidase N</fullName>
        <ecNumber evidence="4 12">3.4.11.2</ecNumber>
    </recommendedName>
</protein>
<dbReference type="NCBIfam" id="TIGR02414">
    <property type="entry name" value="pepN_proteo"/>
    <property type="match status" value="1"/>
</dbReference>
<evidence type="ECO:0000259" key="13">
    <source>
        <dbReference type="Pfam" id="PF01433"/>
    </source>
</evidence>
<evidence type="ECO:0000256" key="3">
    <source>
        <dbReference type="ARBA" id="ARBA00010136"/>
    </source>
</evidence>
<dbReference type="FunFam" id="2.60.40.1840:FF:000001">
    <property type="entry name" value="Aminopeptidase N"/>
    <property type="match status" value="1"/>
</dbReference>
<evidence type="ECO:0000259" key="16">
    <source>
        <dbReference type="Pfam" id="PF17900"/>
    </source>
</evidence>
<dbReference type="EC" id="3.4.11.2" evidence="4 12"/>
<dbReference type="FunFam" id="3.30.2010.30:FF:000002">
    <property type="entry name" value="Putative aminopeptidase N"/>
    <property type="match status" value="1"/>
</dbReference>
<evidence type="ECO:0000256" key="7">
    <source>
        <dbReference type="ARBA" id="ARBA00022670"/>
    </source>
</evidence>
<organism evidence="17 18">
    <name type="scientific">Ruegeria atlantica</name>
    <dbReference type="NCBI Taxonomy" id="81569"/>
    <lineage>
        <taxon>Bacteria</taxon>
        <taxon>Pseudomonadati</taxon>
        <taxon>Pseudomonadota</taxon>
        <taxon>Alphaproteobacteria</taxon>
        <taxon>Rhodobacterales</taxon>
        <taxon>Roseobacteraceae</taxon>
        <taxon>Ruegeria</taxon>
    </lineage>
</organism>
<evidence type="ECO:0000256" key="9">
    <source>
        <dbReference type="ARBA" id="ARBA00022801"/>
    </source>
</evidence>
<evidence type="ECO:0000256" key="4">
    <source>
        <dbReference type="ARBA" id="ARBA00012564"/>
    </source>
</evidence>
<dbReference type="SUPFAM" id="SSF55486">
    <property type="entry name" value="Metalloproteases ('zincins'), catalytic domain"/>
    <property type="match status" value="1"/>
</dbReference>
<dbReference type="InterPro" id="IPR014782">
    <property type="entry name" value="Peptidase_M1_dom"/>
</dbReference>
<dbReference type="InterPro" id="IPR045357">
    <property type="entry name" value="Aminopeptidase_N-like_N"/>
</dbReference>
<sequence>MRDAAPTTIYLKDYTPFGYLVDSVHLTFDLAAHATRVTSRIAFRPNPEASDKTFFLHGEDLKLIRASIDGADITPEITDKGMTVVTPDAPFIWEAEVEIDPGNNTALEGLYMSNGMYCTQCEAEGFRKITFYPDRPDVMSTFTVRINGDLPVLLSNGNPSGKGEGWAEWTDPWPKPAYLFALVAGELIAHPGQFTTMSGRDVELNLWVRPGDEGKCDFGMEALRKSMKWDEDVYGREYDLDVFNIVAVDDFNMGAMENKGLNIFNSSAVLASPETSTDANFERIEAIIAHEYFHNWTGNRITCRDWFQLCLKEGLTVFRDAQFTSDIRSAPVKRIEDAIDLCARQFPEDNGPLSHPVRPESFQEINNFYTATVYEKGAEIIGMLKRLVGDEAYSKALDLYFLRHDGQACTIEDWIKVFEDTTDRDLSQFKRWYSQSGTPRVTVSEDWNDGTYTLTLAQHTEETPGQSEKLPQVIPVAVGLLGQNGDEVRATEVLELTEAEQSFQFTGLAAKPVASILRDFSAPVILEHDHTDAERAFLLAHDTDPFNRWQAGRSLAQDTLLRMILEDATPGADYLDGVLAVLRDGELDPAYRALMLGLPSQSELAAALFDRGETPDPMAIWTSVETLRQATAQHVQDLLPRLHSETLIEAPYSPDADQAGKRSLGNAALALTSRLDGAAMAAEQYAAAGNMTQQLSALSCLLRAGKGEAELSTFYVQWQHDRLVMDKWFALQVGMASPATTADVARTLTEHADFNWKNPNRFRAVMGALAMNHAGFHRADGAGYALLADWLIKLDPVNPQTTARMCSAFQTWKRYDADRQDLIRAQLTRIAETPDLSRDTTEMVSRILNA</sequence>
<dbReference type="InterPro" id="IPR037144">
    <property type="entry name" value="Peptidase_M1_pepN_C_sf"/>
</dbReference>
<feature type="domain" description="Peptidase M1 membrane alanine aminopeptidase" evidence="13">
    <location>
        <begin position="218"/>
        <end position="432"/>
    </location>
</feature>
<dbReference type="Pfam" id="PF11940">
    <property type="entry name" value="DUF3458"/>
    <property type="match status" value="1"/>
</dbReference>
<evidence type="ECO:0000259" key="15">
    <source>
        <dbReference type="Pfam" id="PF17432"/>
    </source>
</evidence>
<comment type="cofactor">
    <cofactor evidence="2">
        <name>Zn(2+)</name>
        <dbReference type="ChEBI" id="CHEBI:29105"/>
    </cofactor>
</comment>
<evidence type="ECO:0000256" key="1">
    <source>
        <dbReference type="ARBA" id="ARBA00000098"/>
    </source>
</evidence>
<keyword evidence="11" id="KW-0482">Metalloprotease</keyword>
<dbReference type="GO" id="GO:0016285">
    <property type="term" value="F:alanyl aminopeptidase activity"/>
    <property type="evidence" value="ECO:0007669"/>
    <property type="project" value="UniProtKB-EC"/>
</dbReference>
<dbReference type="Gene3D" id="1.10.390.10">
    <property type="entry name" value="Neutral Protease Domain 2"/>
    <property type="match status" value="1"/>
</dbReference>
<dbReference type="Proteomes" id="UP000050786">
    <property type="component" value="Unassembled WGS sequence"/>
</dbReference>
<keyword evidence="8" id="KW-0479">Metal-binding</keyword>
<dbReference type="Gene3D" id="2.60.40.1840">
    <property type="match status" value="1"/>
</dbReference>
<evidence type="ECO:0000313" key="18">
    <source>
        <dbReference type="Proteomes" id="UP000050786"/>
    </source>
</evidence>
<keyword evidence="6 17" id="KW-0031">Aminopeptidase</keyword>
<keyword evidence="9 17" id="KW-0378">Hydrolase</keyword>
<dbReference type="RefSeq" id="WP_058274359.1">
    <property type="nucleotide sequence ID" value="NZ_CYPS01000046.1"/>
</dbReference>
<dbReference type="InterPro" id="IPR038438">
    <property type="entry name" value="PepN_Ig-like_sf"/>
</dbReference>
<keyword evidence="10" id="KW-0862">Zinc</keyword>
<name>A0A0P1EUH6_9RHOB</name>
<dbReference type="Pfam" id="PF17432">
    <property type="entry name" value="DUF3458_C"/>
    <property type="match status" value="1"/>
</dbReference>
<dbReference type="CDD" id="cd09600">
    <property type="entry name" value="M1_APN"/>
    <property type="match status" value="1"/>
</dbReference>
<dbReference type="InterPro" id="IPR027268">
    <property type="entry name" value="Peptidase_M4/M1_CTD_sf"/>
</dbReference>
<evidence type="ECO:0000256" key="5">
    <source>
        <dbReference type="ARBA" id="ARBA00015611"/>
    </source>
</evidence>